<dbReference type="Pfam" id="PF07993">
    <property type="entry name" value="NAD_binding_4"/>
    <property type="match status" value="1"/>
</dbReference>
<keyword evidence="5" id="KW-0175">Coiled coil</keyword>
<feature type="domain" description="Fatty acyl-CoA reductase C-terminal" evidence="6">
    <location>
        <begin position="399"/>
        <end position="496"/>
    </location>
</feature>
<dbReference type="GO" id="GO:0035336">
    <property type="term" value="P:long-chain fatty-acyl-CoA metabolic process"/>
    <property type="evidence" value="ECO:0007669"/>
    <property type="project" value="TreeGrafter"/>
</dbReference>
<evidence type="ECO:0000256" key="2">
    <source>
        <dbReference type="ARBA" id="ARBA00022516"/>
    </source>
</evidence>
<name>A0A4Y7I878_PAPSO</name>
<comment type="function">
    <text evidence="4">Catalyzes the reduction of fatty acyl-CoA to fatty alcohols.</text>
</comment>
<comment type="catalytic activity">
    <reaction evidence="4">
        <text>a long-chain fatty acyl-CoA + 2 NADPH + 2 H(+) = a long-chain primary fatty alcohol + 2 NADP(+) + CoA</text>
        <dbReference type="Rhea" id="RHEA:52716"/>
        <dbReference type="ChEBI" id="CHEBI:15378"/>
        <dbReference type="ChEBI" id="CHEBI:57287"/>
        <dbReference type="ChEBI" id="CHEBI:57783"/>
        <dbReference type="ChEBI" id="CHEBI:58349"/>
        <dbReference type="ChEBI" id="CHEBI:77396"/>
        <dbReference type="ChEBI" id="CHEBI:83139"/>
        <dbReference type="EC" id="1.2.1.84"/>
    </reaction>
</comment>
<keyword evidence="2 4" id="KW-0444">Lipid biosynthesis</keyword>
<evidence type="ECO:0000256" key="3">
    <source>
        <dbReference type="ARBA" id="ARBA00023098"/>
    </source>
</evidence>
<reference evidence="8 9" key="1">
    <citation type="journal article" date="2018" name="Science">
        <title>The opium poppy genome and morphinan production.</title>
        <authorList>
            <person name="Guo L."/>
            <person name="Winzer T."/>
            <person name="Yang X."/>
            <person name="Li Y."/>
            <person name="Ning Z."/>
            <person name="He Z."/>
            <person name="Teodor R."/>
            <person name="Lu Y."/>
            <person name="Bowser T.A."/>
            <person name="Graham I.A."/>
            <person name="Ye K."/>
        </authorList>
    </citation>
    <scope>NUCLEOTIDE SEQUENCE [LARGE SCALE GENOMIC DNA]</scope>
    <source>
        <strain evidence="9">cv. HN1</strain>
        <tissue evidence="8">Leaves</tissue>
    </source>
</reference>
<dbReference type="InterPro" id="IPR013120">
    <property type="entry name" value="FAR_NAD-bd"/>
</dbReference>
<keyword evidence="4" id="KW-0521">NADP</keyword>
<accession>A0A4Y7I878</accession>
<dbReference type="AlphaFoldDB" id="A0A4Y7I878"/>
<dbReference type="InterPro" id="IPR036291">
    <property type="entry name" value="NAD(P)-bd_dom_sf"/>
</dbReference>
<evidence type="ECO:0000313" key="8">
    <source>
        <dbReference type="EMBL" id="RZC44030.1"/>
    </source>
</evidence>
<keyword evidence="3 4" id="KW-0443">Lipid metabolism</keyword>
<evidence type="ECO:0000313" key="9">
    <source>
        <dbReference type="Proteomes" id="UP000316621"/>
    </source>
</evidence>
<dbReference type="InterPro" id="IPR026055">
    <property type="entry name" value="FAR"/>
</dbReference>
<evidence type="ECO:0000256" key="1">
    <source>
        <dbReference type="ARBA" id="ARBA00005928"/>
    </source>
</evidence>
<dbReference type="GO" id="GO:0102965">
    <property type="term" value="F:alcohol-forming long-chain fatty acyl-CoA reductase activity"/>
    <property type="evidence" value="ECO:0007669"/>
    <property type="project" value="UniProtKB-EC"/>
</dbReference>
<protein>
    <recommendedName>
        <fullName evidence="4">Fatty acyl-CoA reductase</fullName>
        <ecNumber evidence="4">1.2.1.84</ecNumber>
    </recommendedName>
</protein>
<dbReference type="GO" id="GO:0010345">
    <property type="term" value="P:suberin biosynthetic process"/>
    <property type="evidence" value="ECO:0007669"/>
    <property type="project" value="TreeGrafter"/>
</dbReference>
<sequence>MENFMNGSIVESLENKTIFITGSTGFLAKIFVEKLLRVQPKLKHLFLLLRAPDPESALQRFHTEVTSKELFRVLRSTHGAKFNTFISEKVTVIAGDIALKNFGLGEDSDLLNKLFKDVDIVASFAATTKFIERYDVALEVNTLGAKNVLDFSKKCSKLEMLVHVSTAYVCGEESGVISEKPFLIGKTLNQTSEILDIEAELKHMRNRLEELEALQVSKSEETEAMENFGLERSRAFGWPNTYVFTKAMGEMLIGKYGGNLPIVIIRPTIITGTYKEPFPGWIEGARTIDTFLVAGAKGKLPCFLGNAESMLDVVPGDMVANAVIVAMVVNANHQSSDPFIYQVCSSQTSPLSAIKLRDYSHSYLLKNPLIGKDGNPVNVVMPICLPTMDSFRRYIYVKYRLPLKVLELVNIALCQYFKNTCQVMNRKINRVMHLVEVHEPYIFFKGKFDDLNTERLRMAIRANETDTKLFYFDPKSLDWDDYFVNIHIPGLVKFVIPYVCGEKSGVISEKPLMMGETLNQTSEVLDIEAELKHMRTRLEELKSLQVSKSEETEAMENFGLERARAFGWPNTCVHKGNGRDVNW</sequence>
<dbReference type="Gramene" id="RZC44030">
    <property type="protein sequence ID" value="RZC44030"/>
    <property type="gene ID" value="C5167_036981"/>
</dbReference>
<dbReference type="CDD" id="cd05236">
    <property type="entry name" value="FAR-N_SDR_e"/>
    <property type="match status" value="1"/>
</dbReference>
<dbReference type="Pfam" id="PF03015">
    <property type="entry name" value="Sterile"/>
    <property type="match status" value="1"/>
</dbReference>
<gene>
    <name evidence="8" type="ORF">C5167_036981</name>
</gene>
<dbReference type="EC" id="1.2.1.84" evidence="4"/>
<organism evidence="8 9">
    <name type="scientific">Papaver somniferum</name>
    <name type="common">Opium poppy</name>
    <dbReference type="NCBI Taxonomy" id="3469"/>
    <lineage>
        <taxon>Eukaryota</taxon>
        <taxon>Viridiplantae</taxon>
        <taxon>Streptophyta</taxon>
        <taxon>Embryophyta</taxon>
        <taxon>Tracheophyta</taxon>
        <taxon>Spermatophyta</taxon>
        <taxon>Magnoliopsida</taxon>
        <taxon>Ranunculales</taxon>
        <taxon>Papaveraceae</taxon>
        <taxon>Papaveroideae</taxon>
        <taxon>Papaver</taxon>
    </lineage>
</organism>
<evidence type="ECO:0000256" key="4">
    <source>
        <dbReference type="RuleBase" id="RU363097"/>
    </source>
</evidence>
<dbReference type="CDD" id="cd09071">
    <property type="entry name" value="FAR_C"/>
    <property type="match status" value="1"/>
</dbReference>
<dbReference type="EMBL" id="CM010715">
    <property type="protein sequence ID" value="RZC44030.1"/>
    <property type="molecule type" value="Genomic_DNA"/>
</dbReference>
<dbReference type="STRING" id="3469.A0A4Y7I878"/>
<keyword evidence="4" id="KW-0560">Oxidoreductase</keyword>
<dbReference type="SUPFAM" id="SSF51735">
    <property type="entry name" value="NAD(P)-binding Rossmann-fold domains"/>
    <property type="match status" value="1"/>
</dbReference>
<evidence type="ECO:0000256" key="5">
    <source>
        <dbReference type="SAM" id="Coils"/>
    </source>
</evidence>
<evidence type="ECO:0000259" key="6">
    <source>
        <dbReference type="Pfam" id="PF03015"/>
    </source>
</evidence>
<dbReference type="Gene3D" id="3.40.50.720">
    <property type="entry name" value="NAD(P)-binding Rossmann-like Domain"/>
    <property type="match status" value="1"/>
</dbReference>
<evidence type="ECO:0000259" key="7">
    <source>
        <dbReference type="Pfam" id="PF07993"/>
    </source>
</evidence>
<feature type="domain" description="Thioester reductase (TE)" evidence="7">
    <location>
        <begin position="20"/>
        <end position="323"/>
    </location>
</feature>
<feature type="coiled-coil region" evidence="5">
    <location>
        <begin position="194"/>
        <end position="221"/>
    </location>
</feature>
<proteinExistence type="inferred from homology"/>
<dbReference type="PANTHER" id="PTHR11011">
    <property type="entry name" value="MALE STERILITY PROTEIN 2-RELATED"/>
    <property type="match status" value="1"/>
</dbReference>
<keyword evidence="9" id="KW-1185">Reference proteome</keyword>
<dbReference type="PANTHER" id="PTHR11011:SF99">
    <property type="entry name" value="FATTY ACYL-COA REDUCTASE 3"/>
    <property type="match status" value="1"/>
</dbReference>
<dbReference type="GO" id="GO:0080019">
    <property type="term" value="F:alcohol-forming very long-chain fatty acyl-CoA reductase activity"/>
    <property type="evidence" value="ECO:0007669"/>
    <property type="project" value="InterPro"/>
</dbReference>
<dbReference type="OMA" id="SAVWYPY"/>
<dbReference type="InterPro" id="IPR033640">
    <property type="entry name" value="FAR_C"/>
</dbReference>
<dbReference type="Proteomes" id="UP000316621">
    <property type="component" value="Chromosome 1"/>
</dbReference>
<comment type="similarity">
    <text evidence="1 4">Belongs to the fatty acyl-CoA reductase family.</text>
</comment>